<evidence type="ECO:0000313" key="4">
    <source>
        <dbReference type="Proteomes" id="UP000602442"/>
    </source>
</evidence>
<feature type="domain" description="DUF2059" evidence="2">
    <location>
        <begin position="159"/>
        <end position="190"/>
    </location>
</feature>
<feature type="signal peptide" evidence="1">
    <location>
        <begin position="1"/>
        <end position="23"/>
    </location>
</feature>
<sequence length="287" mass="31483">MANGLLSAGAALALACICAPAAAQDAMEDAAGNAADMDWADADAMAFPMEVMTPEQMARIPSATRVVELLIAENGMASLTGGVFENLFGEVDPEDYGEISPMNAINEALSFGYYNEELPPSKAERALAILDPHWRARQEAERTAMVSYMERMRAATEPAMRQAMIEIYAMRFTEDQLREIEAFFGTEAGLVLAREAMSMSSDPRVYNAMMTSPWFDEEEMSVEYAVMERLRAELPARPIHAELSERDRGHLAALLGVSEARLQDMMEAREAYDAAIANEEATGEASE</sequence>
<accession>A0ABS0N1A1</accession>
<dbReference type="InterPro" id="IPR018637">
    <property type="entry name" value="DUF2059"/>
</dbReference>
<evidence type="ECO:0000313" key="3">
    <source>
        <dbReference type="EMBL" id="MBH5321507.1"/>
    </source>
</evidence>
<protein>
    <submittedName>
        <fullName evidence="3">DUF2059 domain-containing protein</fullName>
    </submittedName>
</protein>
<dbReference type="EMBL" id="JAEANY010000001">
    <property type="protein sequence ID" value="MBH5321507.1"/>
    <property type="molecule type" value="Genomic_DNA"/>
</dbReference>
<gene>
    <name evidence="3" type="ORF">I5L03_02770</name>
</gene>
<organism evidence="3 4">
    <name type="scientific">Aurantiacibacter sediminis</name>
    <dbReference type="NCBI Taxonomy" id="2793064"/>
    <lineage>
        <taxon>Bacteria</taxon>
        <taxon>Pseudomonadati</taxon>
        <taxon>Pseudomonadota</taxon>
        <taxon>Alphaproteobacteria</taxon>
        <taxon>Sphingomonadales</taxon>
        <taxon>Erythrobacteraceae</taxon>
        <taxon>Aurantiacibacter</taxon>
    </lineage>
</organism>
<dbReference type="Pfam" id="PF09832">
    <property type="entry name" value="DUF2059"/>
    <property type="match status" value="1"/>
</dbReference>
<dbReference type="Proteomes" id="UP000602442">
    <property type="component" value="Unassembled WGS sequence"/>
</dbReference>
<comment type="caution">
    <text evidence="3">The sequence shown here is derived from an EMBL/GenBank/DDBJ whole genome shotgun (WGS) entry which is preliminary data.</text>
</comment>
<name>A0ABS0N1A1_9SPHN</name>
<proteinExistence type="predicted"/>
<feature type="chain" id="PRO_5045597908" evidence="1">
    <location>
        <begin position="24"/>
        <end position="287"/>
    </location>
</feature>
<evidence type="ECO:0000259" key="2">
    <source>
        <dbReference type="Pfam" id="PF09832"/>
    </source>
</evidence>
<dbReference type="RefSeq" id="WP_197920160.1">
    <property type="nucleotide sequence ID" value="NZ_CAWPTA010000006.1"/>
</dbReference>
<keyword evidence="4" id="KW-1185">Reference proteome</keyword>
<evidence type="ECO:0000256" key="1">
    <source>
        <dbReference type="SAM" id="SignalP"/>
    </source>
</evidence>
<reference evidence="3 4" key="1">
    <citation type="submission" date="2020-11" db="EMBL/GenBank/DDBJ databases">
        <title>Erythrobacter sediminis sp. nov., a marine bacterium from a tidal flat of Garorim Bay.</title>
        <authorList>
            <person name="Kim D."/>
            <person name="Yoo Y."/>
            <person name="Kim J.-J."/>
        </authorList>
    </citation>
    <scope>NUCLEOTIDE SEQUENCE [LARGE SCALE GENOMIC DNA]</scope>
    <source>
        <strain evidence="3 4">JGD-13</strain>
    </source>
</reference>
<keyword evidence="1" id="KW-0732">Signal</keyword>